<evidence type="ECO:0000256" key="2">
    <source>
        <dbReference type="ARBA" id="ARBA00022692"/>
    </source>
</evidence>
<sequence length="114" mass="12559">MWNEAMASDGSSSSTFRGLYGNVHGPAVLTGAAFALVALLISLWLILQHLRSYSDPAEQKWIIAVLFMVPVYACESIISLWNSKLSLACDILRNCYEAFALYAFGRYLVACLGM</sequence>
<dbReference type="InterPro" id="IPR005178">
    <property type="entry name" value="Ostalpha/TMEM184C"/>
</dbReference>
<keyword evidence="3" id="KW-1133">Transmembrane helix</keyword>
<evidence type="ECO:0000313" key="5">
    <source>
        <dbReference type="EMBL" id="ONL98796.1"/>
    </source>
</evidence>
<dbReference type="Pfam" id="PF03619">
    <property type="entry name" value="Solute_trans_a"/>
    <property type="match status" value="1"/>
</dbReference>
<dbReference type="ExpressionAtlas" id="A0A1D6K5E2">
    <property type="expression patterns" value="baseline and differential"/>
</dbReference>
<keyword evidence="4" id="KW-0472">Membrane</keyword>
<accession>A0A1D6K5E2</accession>
<evidence type="ECO:0000256" key="3">
    <source>
        <dbReference type="ARBA" id="ARBA00022989"/>
    </source>
</evidence>
<evidence type="ECO:0000256" key="4">
    <source>
        <dbReference type="ARBA" id="ARBA00023136"/>
    </source>
</evidence>
<dbReference type="EMBL" id="CM007647">
    <property type="protein sequence ID" value="ONL98796.1"/>
    <property type="molecule type" value="Genomic_DNA"/>
</dbReference>
<dbReference type="PANTHER" id="PTHR23423">
    <property type="entry name" value="ORGANIC SOLUTE TRANSPORTER-RELATED"/>
    <property type="match status" value="1"/>
</dbReference>
<dbReference type="GO" id="GO:0016020">
    <property type="term" value="C:membrane"/>
    <property type="evidence" value="ECO:0007669"/>
    <property type="project" value="UniProtKB-SubCell"/>
</dbReference>
<organism evidence="5">
    <name type="scientific">Zea mays</name>
    <name type="common">Maize</name>
    <dbReference type="NCBI Taxonomy" id="4577"/>
    <lineage>
        <taxon>Eukaryota</taxon>
        <taxon>Viridiplantae</taxon>
        <taxon>Streptophyta</taxon>
        <taxon>Embryophyta</taxon>
        <taxon>Tracheophyta</taxon>
        <taxon>Spermatophyta</taxon>
        <taxon>Magnoliopsida</taxon>
        <taxon>Liliopsida</taxon>
        <taxon>Poales</taxon>
        <taxon>Poaceae</taxon>
        <taxon>PACMAD clade</taxon>
        <taxon>Panicoideae</taxon>
        <taxon>Andropogonodae</taxon>
        <taxon>Andropogoneae</taxon>
        <taxon>Tripsacinae</taxon>
        <taxon>Zea</taxon>
    </lineage>
</organism>
<comment type="subcellular location">
    <subcellularLocation>
        <location evidence="1">Membrane</location>
        <topology evidence="1">Multi-pass membrane protein</topology>
    </subcellularLocation>
</comment>
<gene>
    <name evidence="5" type="ORF">ZEAMMB73_Zm00001d029461</name>
</gene>
<keyword evidence="2" id="KW-0812">Transmembrane</keyword>
<name>A0A1D6K5E2_MAIZE</name>
<protein>
    <submittedName>
        <fullName evidence="5">Protein LAZ1 homolog 2</fullName>
    </submittedName>
</protein>
<reference evidence="5" key="1">
    <citation type="submission" date="2015-12" db="EMBL/GenBank/DDBJ databases">
        <title>Update maize B73 reference genome by single molecule sequencing technologies.</title>
        <authorList>
            <consortium name="Maize Genome Sequencing Project"/>
            <person name="Ware D."/>
        </authorList>
    </citation>
    <scope>NUCLEOTIDE SEQUENCE [LARGE SCALE GENOMIC DNA]</scope>
    <source>
        <tissue evidence="5">Seedling</tissue>
    </source>
</reference>
<proteinExistence type="predicted"/>
<evidence type="ECO:0000256" key="1">
    <source>
        <dbReference type="ARBA" id="ARBA00004141"/>
    </source>
</evidence>
<dbReference type="AlphaFoldDB" id="A0A1D6K5E2"/>